<evidence type="ECO:0000259" key="4">
    <source>
        <dbReference type="PROSITE" id="PS50977"/>
    </source>
</evidence>
<dbReference type="Gene3D" id="1.10.357.10">
    <property type="entry name" value="Tetracycline Repressor, domain 2"/>
    <property type="match status" value="1"/>
</dbReference>
<feature type="DNA-binding region" description="H-T-H motif" evidence="2">
    <location>
        <begin position="54"/>
        <end position="73"/>
    </location>
</feature>
<evidence type="ECO:0000256" key="3">
    <source>
        <dbReference type="SAM" id="MobiDB-lite"/>
    </source>
</evidence>
<evidence type="ECO:0000313" key="6">
    <source>
        <dbReference type="Proteomes" id="UP000269265"/>
    </source>
</evidence>
<evidence type="ECO:0000313" key="5">
    <source>
        <dbReference type="EMBL" id="RRS04743.1"/>
    </source>
</evidence>
<reference evidence="5 6" key="1">
    <citation type="submission" date="2018-12" db="EMBL/GenBank/DDBJ databases">
        <title>The whole draft genome of Aquabacterium sp. SJQ9.</title>
        <authorList>
            <person name="Sun L."/>
            <person name="Gao X."/>
            <person name="Chen W."/>
            <person name="Huang K."/>
        </authorList>
    </citation>
    <scope>NUCLEOTIDE SEQUENCE [LARGE SCALE GENOMIC DNA]</scope>
    <source>
        <strain evidence="5 6">SJQ9</strain>
    </source>
</reference>
<evidence type="ECO:0000256" key="2">
    <source>
        <dbReference type="PROSITE-ProRule" id="PRU00335"/>
    </source>
</evidence>
<dbReference type="Pfam" id="PF00440">
    <property type="entry name" value="TetR_N"/>
    <property type="match status" value="1"/>
</dbReference>
<sequence length="232" mass="25449">MSSRKPTPPPVKRSPRRPARALASPESVSYGQGRERLVQAAARLAATLGHSRFSLRDLAKEAGMGHNSIYRHFQSMDDLVVATVTAFCDEVREGLSAARRSVPPGPGLTNAVMGWLLDFALAHRDVFVMAMRERHGPAGPAREAVESMLASIRQDMLAELTTLGHLPKAQPLSLAWAIEVLVNQNFQLSIDYIEDPGRRKDILERSQLLFTWVMAGAWAASPPGAHRPAQSR</sequence>
<comment type="caution">
    <text evidence="5">The sequence shown here is derived from an EMBL/GenBank/DDBJ whole genome shotgun (WGS) entry which is preliminary data.</text>
</comment>
<dbReference type="PANTHER" id="PTHR47752">
    <property type="entry name" value="HTH-TYPE TRANSCRIPTIONAL REPRESSOR FABR"/>
    <property type="match status" value="1"/>
</dbReference>
<dbReference type="InterPro" id="IPR009057">
    <property type="entry name" value="Homeodomain-like_sf"/>
</dbReference>
<dbReference type="AlphaFoldDB" id="A0A3R8T2Q2"/>
<keyword evidence="1 2" id="KW-0238">DNA-binding</keyword>
<name>A0A3R8T2Q2_9BURK</name>
<keyword evidence="6" id="KW-1185">Reference proteome</keyword>
<dbReference type="GO" id="GO:0003677">
    <property type="term" value="F:DNA binding"/>
    <property type="evidence" value="ECO:0007669"/>
    <property type="project" value="UniProtKB-UniRule"/>
</dbReference>
<dbReference type="SUPFAM" id="SSF46689">
    <property type="entry name" value="Homeodomain-like"/>
    <property type="match status" value="1"/>
</dbReference>
<dbReference type="Gene3D" id="1.10.10.60">
    <property type="entry name" value="Homeodomain-like"/>
    <property type="match status" value="1"/>
</dbReference>
<accession>A0A3R8T2Q2</accession>
<feature type="domain" description="HTH tetR-type" evidence="4">
    <location>
        <begin position="31"/>
        <end position="91"/>
    </location>
</feature>
<proteinExistence type="predicted"/>
<dbReference type="InterPro" id="IPR001647">
    <property type="entry name" value="HTH_TetR"/>
</dbReference>
<dbReference type="InterPro" id="IPR050692">
    <property type="entry name" value="HTH_transcr_repressor_FabR"/>
</dbReference>
<protein>
    <submittedName>
        <fullName evidence="5">TetR/AcrR family transcriptional regulator</fullName>
    </submittedName>
</protein>
<dbReference type="PROSITE" id="PS50977">
    <property type="entry name" value="HTH_TETR_2"/>
    <property type="match status" value="1"/>
</dbReference>
<feature type="compositionally biased region" description="Pro residues" evidence="3">
    <location>
        <begin position="1"/>
        <end position="12"/>
    </location>
</feature>
<dbReference type="PANTHER" id="PTHR47752:SF1">
    <property type="entry name" value="HTH-TYPE TRANSCRIPTIONAL REPRESSOR FABR"/>
    <property type="match status" value="1"/>
</dbReference>
<dbReference type="PRINTS" id="PR00455">
    <property type="entry name" value="HTHTETR"/>
</dbReference>
<dbReference type="Proteomes" id="UP000269265">
    <property type="component" value="Unassembled WGS sequence"/>
</dbReference>
<evidence type="ECO:0000256" key="1">
    <source>
        <dbReference type="ARBA" id="ARBA00023125"/>
    </source>
</evidence>
<dbReference type="EMBL" id="RSED01000006">
    <property type="protein sequence ID" value="RRS04743.1"/>
    <property type="molecule type" value="Genomic_DNA"/>
</dbReference>
<feature type="region of interest" description="Disordered" evidence="3">
    <location>
        <begin position="1"/>
        <end position="30"/>
    </location>
</feature>
<organism evidence="5 6">
    <name type="scientific">Aquabacterium soli</name>
    <dbReference type="NCBI Taxonomy" id="2493092"/>
    <lineage>
        <taxon>Bacteria</taxon>
        <taxon>Pseudomonadati</taxon>
        <taxon>Pseudomonadota</taxon>
        <taxon>Betaproteobacteria</taxon>
        <taxon>Burkholderiales</taxon>
        <taxon>Aquabacterium</taxon>
    </lineage>
</organism>
<gene>
    <name evidence="5" type="ORF">EIP75_10045</name>
</gene>